<protein>
    <submittedName>
        <fullName evidence="2">Uncharacterized protein</fullName>
    </submittedName>
</protein>
<dbReference type="RefSeq" id="WP_256701241.1">
    <property type="nucleotide sequence ID" value="NZ_MSRG01000056.1"/>
</dbReference>
<reference evidence="2 3" key="1">
    <citation type="submission" date="2017-03" db="EMBL/GenBank/DDBJ databases">
        <title>Genome analysis of strain PAMC 26577.</title>
        <authorList>
            <person name="Oh H.-M."/>
            <person name="Yang J.-A."/>
        </authorList>
    </citation>
    <scope>NUCLEOTIDE SEQUENCE [LARGE SCALE GENOMIC DNA]</scope>
    <source>
        <strain evidence="2 3">PAMC 26577</strain>
    </source>
</reference>
<keyword evidence="1" id="KW-0472">Membrane</keyword>
<dbReference type="EMBL" id="NBTZ01000101">
    <property type="protein sequence ID" value="OTP71552.1"/>
    <property type="molecule type" value="Genomic_DNA"/>
</dbReference>
<evidence type="ECO:0000313" key="3">
    <source>
        <dbReference type="Proteomes" id="UP000195221"/>
    </source>
</evidence>
<name>A0A242MK42_CABSO</name>
<evidence type="ECO:0000256" key="1">
    <source>
        <dbReference type="SAM" id="Phobius"/>
    </source>
</evidence>
<keyword evidence="1" id="KW-0812">Transmembrane</keyword>
<organism evidence="2 3">
    <name type="scientific">Caballeronia sordidicola</name>
    <name type="common">Burkholderia sordidicola</name>
    <dbReference type="NCBI Taxonomy" id="196367"/>
    <lineage>
        <taxon>Bacteria</taxon>
        <taxon>Pseudomonadati</taxon>
        <taxon>Pseudomonadota</taxon>
        <taxon>Betaproteobacteria</taxon>
        <taxon>Burkholderiales</taxon>
        <taxon>Burkholderiaceae</taxon>
        <taxon>Caballeronia</taxon>
    </lineage>
</organism>
<comment type="caution">
    <text evidence="2">The sequence shown here is derived from an EMBL/GenBank/DDBJ whole genome shotgun (WGS) entry which is preliminary data.</text>
</comment>
<accession>A0A242MK42</accession>
<gene>
    <name evidence="2" type="ORF">PAMC26577_24165</name>
</gene>
<dbReference type="Proteomes" id="UP000195221">
    <property type="component" value="Unassembled WGS sequence"/>
</dbReference>
<evidence type="ECO:0000313" key="2">
    <source>
        <dbReference type="EMBL" id="OTP71552.1"/>
    </source>
</evidence>
<feature type="transmembrane region" description="Helical" evidence="1">
    <location>
        <begin position="50"/>
        <end position="72"/>
    </location>
</feature>
<dbReference type="AlphaFoldDB" id="A0A242MK42"/>
<proteinExistence type="predicted"/>
<sequence length="100" mass="10996">MKASKKFDAHMDLPMNRAAQTTRLLGRRFGQSVSSALLHILPPNLSSWKLALYVIVFLLPGGSFVVLGAAWFENRQMRKSAKPAATVAKPLLCSPKRCDA</sequence>
<keyword evidence="1" id="KW-1133">Transmembrane helix</keyword>